<dbReference type="KEGG" id="neu:NE0016"/>
<dbReference type="eggNOG" id="COG0488">
    <property type="taxonomic scope" value="Bacteria"/>
</dbReference>
<gene>
    <name evidence="2" type="ordered locus">NE0016</name>
</gene>
<dbReference type="HOGENOM" id="CLU_1501967_0_0_4"/>
<evidence type="ECO:0000313" key="2">
    <source>
        <dbReference type="EMBL" id="CAD83927.1"/>
    </source>
</evidence>
<dbReference type="RefSeq" id="WP_011110668.1">
    <property type="nucleotide sequence ID" value="NC_004757.1"/>
</dbReference>
<dbReference type="Proteomes" id="UP000001416">
    <property type="component" value="Chromosome"/>
</dbReference>
<evidence type="ECO:0008006" key="4">
    <source>
        <dbReference type="Google" id="ProtNLM"/>
    </source>
</evidence>
<dbReference type="OrthoDB" id="8547106at2"/>
<dbReference type="GeneID" id="87103223"/>
<dbReference type="PROSITE" id="PS51257">
    <property type="entry name" value="PROKAR_LIPOPROTEIN"/>
    <property type="match status" value="1"/>
</dbReference>
<dbReference type="EMBL" id="AL954747">
    <property type="protein sequence ID" value="CAD83927.1"/>
    <property type="molecule type" value="Genomic_DNA"/>
</dbReference>
<dbReference type="AlphaFoldDB" id="Q82Y71"/>
<organism evidence="2 3">
    <name type="scientific">Nitrosomonas europaea (strain ATCC 19718 / CIP 103999 / KCTC 2705 / NBRC 14298)</name>
    <dbReference type="NCBI Taxonomy" id="228410"/>
    <lineage>
        <taxon>Bacteria</taxon>
        <taxon>Pseudomonadati</taxon>
        <taxon>Pseudomonadota</taxon>
        <taxon>Betaproteobacteria</taxon>
        <taxon>Nitrosomonadales</taxon>
        <taxon>Nitrosomonadaceae</taxon>
        <taxon>Nitrosomonas</taxon>
    </lineage>
</organism>
<feature type="coiled-coil region" evidence="1">
    <location>
        <begin position="136"/>
        <end position="170"/>
    </location>
</feature>
<name>Q82Y71_NITEU</name>
<evidence type="ECO:0000313" key="3">
    <source>
        <dbReference type="Proteomes" id="UP000001416"/>
    </source>
</evidence>
<sequence length="180" mass="20753">MTYTFKLLTGLTLSVMLTGCMHTPVQPVDEPSEQAEIRIIQESGSDLSELMHYYDSLQNKSRVELWEEYKYANSHYRESTDMQQRLKLLILLLLPNTSFQSNRVALNLVEDLPEQAETTPDTTAFKNLLVLLLKRQRAANLQIQNLSEKLRSAETEVKTLKNKINAIKIIEKDLMRNNTP</sequence>
<dbReference type="STRING" id="228410.NE0016"/>
<keyword evidence="3" id="KW-1185">Reference proteome</keyword>
<accession>Q82Y71</accession>
<evidence type="ECO:0000256" key="1">
    <source>
        <dbReference type="SAM" id="Coils"/>
    </source>
</evidence>
<proteinExistence type="predicted"/>
<protein>
    <recommendedName>
        <fullName evidence="4">Lipoprotein</fullName>
    </recommendedName>
</protein>
<reference evidence="2 3" key="1">
    <citation type="journal article" date="2003" name="J. Bacteriol.">
        <title>Complete genome sequence of the ammonia-oxidizing bacterium and obligate chemolithoautotroph Nitrosomonas europaea.</title>
        <authorList>
            <person name="Chain P."/>
            <person name="Lamerdin J."/>
            <person name="Larimer F."/>
            <person name="Regala W."/>
            <person name="Land M."/>
            <person name="Hauser L."/>
            <person name="Hooper A."/>
            <person name="Klotz M."/>
            <person name="Norton J."/>
            <person name="Sayavedra-Soto L."/>
            <person name="Arciero D."/>
            <person name="Hommes N."/>
            <person name="Whittaker M."/>
            <person name="Arp D."/>
        </authorList>
    </citation>
    <scope>NUCLEOTIDE SEQUENCE [LARGE SCALE GENOMIC DNA]</scope>
    <source>
        <strain evidence="3">ATCC 19718 / CIP 103999 / KCTC 2705 / NBRC 14298</strain>
    </source>
</reference>
<keyword evidence="1" id="KW-0175">Coiled coil</keyword>